<name>A0ABT5IEX0_9CAUL</name>
<organism evidence="2 3">
    <name type="scientific">Asticcacaulis currens</name>
    <dbReference type="NCBI Taxonomy" id="2984210"/>
    <lineage>
        <taxon>Bacteria</taxon>
        <taxon>Pseudomonadati</taxon>
        <taxon>Pseudomonadota</taxon>
        <taxon>Alphaproteobacteria</taxon>
        <taxon>Caulobacterales</taxon>
        <taxon>Caulobacteraceae</taxon>
        <taxon>Asticcacaulis</taxon>
    </lineage>
</organism>
<dbReference type="EMBL" id="JAQQKW010000004">
    <property type="protein sequence ID" value="MDC7694405.1"/>
    <property type="molecule type" value="Genomic_DNA"/>
</dbReference>
<feature type="signal peptide" evidence="1">
    <location>
        <begin position="1"/>
        <end position="25"/>
    </location>
</feature>
<evidence type="ECO:0000256" key="1">
    <source>
        <dbReference type="SAM" id="SignalP"/>
    </source>
</evidence>
<dbReference type="SUPFAM" id="SSF56925">
    <property type="entry name" value="OMPA-like"/>
    <property type="match status" value="1"/>
</dbReference>
<accession>A0ABT5IEX0</accession>
<proteinExistence type="predicted"/>
<comment type="caution">
    <text evidence="2">The sequence shown here is derived from an EMBL/GenBank/DDBJ whole genome shotgun (WGS) entry which is preliminary data.</text>
</comment>
<dbReference type="Proteomes" id="UP001216595">
    <property type="component" value="Unassembled WGS sequence"/>
</dbReference>
<evidence type="ECO:0000313" key="3">
    <source>
        <dbReference type="Proteomes" id="UP001216595"/>
    </source>
</evidence>
<keyword evidence="1" id="KW-0732">Signal</keyword>
<evidence type="ECO:0000313" key="2">
    <source>
        <dbReference type="EMBL" id="MDC7694405.1"/>
    </source>
</evidence>
<protein>
    <recommendedName>
        <fullName evidence="4">Outer membrane protein beta-barrel domain-containing protein</fullName>
    </recommendedName>
</protein>
<dbReference type="InterPro" id="IPR011250">
    <property type="entry name" value="OMP/PagP_B-barrel"/>
</dbReference>
<keyword evidence="3" id="KW-1185">Reference proteome</keyword>
<reference evidence="2 3" key="1">
    <citation type="submission" date="2023-01" db="EMBL/GenBank/DDBJ databases">
        <title>Novel species of the genus Asticcacaulis isolated from rivers.</title>
        <authorList>
            <person name="Lu H."/>
        </authorList>
    </citation>
    <scope>NUCLEOTIDE SEQUENCE [LARGE SCALE GENOMIC DNA]</scope>
    <source>
        <strain evidence="2 3">DXS10W</strain>
    </source>
</reference>
<evidence type="ECO:0008006" key="4">
    <source>
        <dbReference type="Google" id="ProtNLM"/>
    </source>
</evidence>
<dbReference type="RefSeq" id="WP_272741114.1">
    <property type="nucleotide sequence ID" value="NZ_JAQQKW010000004.1"/>
</dbReference>
<sequence>MKTIQLSLMATSALAALSLASVAQAGPVEAGRWAVSGSIGTEVPVSGDVHGGTTTGEIPLATLASLRDAGAPALPSALTATGNAGQLRIQSRGFDDIYDNATALNFEATYGIGGGREVFGTFDYVKADEGTTQVGTAAVVNGTNTVAEVPVYGRFGEYKGMGVSVGVRQWFNEGGTFEPYIAGRIGASKIDEIRATFTVPDLTINQSLRNVPFYDDTTVLTAGFEAGVSYKMSENVSLIAETGLRYYGKLDGNDTAIGGLGLASINEEGGRLVVPVTLKLRAVF</sequence>
<dbReference type="Gene3D" id="2.40.160.20">
    <property type="match status" value="1"/>
</dbReference>
<feature type="chain" id="PRO_5045053791" description="Outer membrane protein beta-barrel domain-containing protein" evidence="1">
    <location>
        <begin position="26"/>
        <end position="284"/>
    </location>
</feature>
<gene>
    <name evidence="2" type="ORF">PQU94_08935</name>
</gene>